<protein>
    <submittedName>
        <fullName evidence="3">Signal peptide-containing protein</fullName>
    </submittedName>
</protein>
<evidence type="ECO:0000313" key="4">
    <source>
        <dbReference type="Proteomes" id="UP000031512"/>
    </source>
</evidence>
<evidence type="ECO:0000313" key="3">
    <source>
        <dbReference type="EMBL" id="AFZ80985.1"/>
    </source>
</evidence>
<feature type="chain" id="PRO_5003939951" evidence="2">
    <location>
        <begin position="24"/>
        <end position="230"/>
    </location>
</feature>
<reference evidence="3 4" key="1">
    <citation type="journal article" date="2012" name="BMC Genomics">
        <title>Comparative genomic analysis and phylogenetic position of Theileria equi.</title>
        <authorList>
            <person name="Kappmeyer L.S."/>
            <person name="Thiagarajan M."/>
            <person name="Herndon D.R."/>
            <person name="Ramsay J.D."/>
            <person name="Caler E."/>
            <person name="Djikeng A."/>
            <person name="Gillespie J.J."/>
            <person name="Lau A.O."/>
            <person name="Roalson E.H."/>
            <person name="Silva J.C."/>
            <person name="Silva M.G."/>
            <person name="Suarez C.E."/>
            <person name="Ueti M.W."/>
            <person name="Nene V.M."/>
            <person name="Mealey R.H."/>
            <person name="Knowles D.P."/>
            <person name="Brayton K.A."/>
        </authorList>
    </citation>
    <scope>NUCLEOTIDE SEQUENCE [LARGE SCALE GENOMIC DNA]</scope>
    <source>
        <strain evidence="3 4">WA</strain>
    </source>
</reference>
<keyword evidence="2" id="KW-0732">Signal</keyword>
<dbReference type="GeneID" id="15805702"/>
<dbReference type="EMBL" id="CP001670">
    <property type="protein sequence ID" value="AFZ80985.1"/>
    <property type="molecule type" value="Genomic_DNA"/>
</dbReference>
<feature type="region of interest" description="Disordered" evidence="1">
    <location>
        <begin position="209"/>
        <end position="230"/>
    </location>
</feature>
<feature type="compositionally biased region" description="Basic and acidic residues" evidence="1">
    <location>
        <begin position="80"/>
        <end position="119"/>
    </location>
</feature>
<feature type="compositionally biased region" description="Basic and acidic residues" evidence="1">
    <location>
        <begin position="135"/>
        <end position="145"/>
    </location>
</feature>
<evidence type="ECO:0000256" key="2">
    <source>
        <dbReference type="SAM" id="SignalP"/>
    </source>
</evidence>
<dbReference type="eggNOG" id="ENOG502TN5Q">
    <property type="taxonomic scope" value="Eukaryota"/>
</dbReference>
<evidence type="ECO:0000256" key="1">
    <source>
        <dbReference type="SAM" id="MobiDB-lite"/>
    </source>
</evidence>
<organism evidence="3 4">
    <name type="scientific">Theileria equi strain WA</name>
    <dbReference type="NCBI Taxonomy" id="1537102"/>
    <lineage>
        <taxon>Eukaryota</taxon>
        <taxon>Sar</taxon>
        <taxon>Alveolata</taxon>
        <taxon>Apicomplexa</taxon>
        <taxon>Aconoidasida</taxon>
        <taxon>Piroplasmida</taxon>
        <taxon>Theileriidae</taxon>
        <taxon>Theileria</taxon>
    </lineage>
</organism>
<dbReference type="KEGG" id="beq:BEWA_003930"/>
<dbReference type="AlphaFoldDB" id="L0AZJ8"/>
<proteinExistence type="predicted"/>
<feature type="signal peptide" evidence="2">
    <location>
        <begin position="1"/>
        <end position="23"/>
    </location>
</feature>
<keyword evidence="4" id="KW-1185">Reference proteome</keyword>
<name>L0AZJ8_THEEQ</name>
<dbReference type="Proteomes" id="UP000031512">
    <property type="component" value="Chromosome 3"/>
</dbReference>
<accession>L0AZJ8</accession>
<dbReference type="RefSeq" id="XP_004830651.1">
    <property type="nucleotide sequence ID" value="XM_004830594.1"/>
</dbReference>
<dbReference type="OrthoDB" id="361940at2759"/>
<sequence>MRSLSTIFSLILALSIPLRTVGAKSLVKPLFTSLANREIPDGELEYDYMTKDRGLVHDGEKGTKSQSTQTGEGGDGENGEEGKDERSEEEEEKKGENENEETTTEKATEGTEDIKKNMDDVPLATMQAPSSTVKNKTDSSVHRGDTSTFVTNNFYNPAEKEHGELTAGAQLQYEYLWKRIYDIDSKLLNLAPIHVDKTKDPLQRKGLTITFDPESNPDQHTVNIDDSIVE</sequence>
<gene>
    <name evidence="3" type="ORF">BEWA_003930</name>
</gene>
<feature type="region of interest" description="Disordered" evidence="1">
    <location>
        <begin position="55"/>
        <end position="145"/>
    </location>
</feature>
<dbReference type="VEuPathDB" id="PiroplasmaDB:BEWA_003930"/>